<evidence type="ECO:0000313" key="13">
    <source>
        <dbReference type="EMBL" id="KAK0165796.1"/>
    </source>
</evidence>
<dbReference type="Proteomes" id="UP001168990">
    <property type="component" value="Unassembled WGS sequence"/>
</dbReference>
<dbReference type="InterPro" id="IPR031733">
    <property type="entry name" value="Dynein_attach_N"/>
</dbReference>
<dbReference type="AlphaFoldDB" id="A0AA39FAE1"/>
<evidence type="ECO:0000256" key="8">
    <source>
        <dbReference type="ARBA" id="ARBA00023069"/>
    </source>
</evidence>
<sequence>MSILKRPINYVDLEEELEESFKADFKYQLENDAKLRAIEQNAPTYEHFRQMVNGAHLKPLERKDTDELTKVSWNLLMKKNSNENQQSFIKNSIISTTNKEFNSYIVSKSFEEFYKEWKKMDDIENKLNFLQLSRDLLPEIFQVEIPINILMEFLNVCLHALTIMENQRLTLIFVIDILASIASCNRFRLTINFLTTHDKIVCRQLFDKILIQGQDKSMETSRIIELAKKFEVML</sequence>
<comment type="function">
    <text evidence="1">Dynein-attachment factor required for cilia motility.</text>
</comment>
<proteinExistence type="inferred from homology"/>
<dbReference type="PANTHER" id="PTHR28572:SF1">
    <property type="entry name" value="COILED-COIL DOMAIN-CONTAINING PROTEIN 103"/>
    <property type="match status" value="1"/>
</dbReference>
<dbReference type="Pfam" id="PF15867">
    <property type="entry name" value="Dynein_attach_N"/>
    <property type="match status" value="1"/>
</dbReference>
<feature type="domain" description="Dynein attachment factor N-terminal" evidence="12">
    <location>
        <begin position="8"/>
        <end position="74"/>
    </location>
</feature>
<dbReference type="InterPro" id="IPR042422">
    <property type="entry name" value="CC103"/>
</dbReference>
<comment type="similarity">
    <text evidence="10">Belongs to the DNAAF19/PR46b family.</text>
</comment>
<evidence type="ECO:0000256" key="5">
    <source>
        <dbReference type="ARBA" id="ARBA00022490"/>
    </source>
</evidence>
<comment type="subcellular location">
    <subcellularLocation>
        <location evidence="2">Cell projection</location>
        <location evidence="2">Cilium</location>
        <location evidence="2">Flagellum</location>
    </subcellularLocation>
    <subcellularLocation>
        <location evidence="3">Cytoplasm</location>
    </subcellularLocation>
</comment>
<dbReference type="InterPro" id="IPR025986">
    <property type="entry name" value="RPAP3-like_C"/>
</dbReference>
<evidence type="ECO:0000256" key="1">
    <source>
        <dbReference type="ARBA" id="ARBA00004048"/>
    </source>
</evidence>
<protein>
    <recommendedName>
        <fullName evidence="15">Coiled-coil domain-containing protein 103</fullName>
    </recommendedName>
</protein>
<comment type="subunit">
    <text evidence="4">Homodimer.</text>
</comment>
<dbReference type="GO" id="GO:0007368">
    <property type="term" value="P:determination of left/right symmetry"/>
    <property type="evidence" value="ECO:0007669"/>
    <property type="project" value="TreeGrafter"/>
</dbReference>
<dbReference type="PANTHER" id="PTHR28572">
    <property type="entry name" value="COILED-COIL DOMAIN-CONTAINING PROTEIN 103"/>
    <property type="match status" value="1"/>
</dbReference>
<dbReference type="Pfam" id="PF13877">
    <property type="entry name" value="RPAP3_C"/>
    <property type="match status" value="1"/>
</dbReference>
<keyword evidence="7" id="KW-0282">Flagellum</keyword>
<gene>
    <name evidence="13" type="ORF">PV328_004284</name>
</gene>
<feature type="domain" description="RNA-polymerase II-associated protein 3-like C-terminal" evidence="11">
    <location>
        <begin position="108"/>
        <end position="199"/>
    </location>
</feature>
<dbReference type="EMBL" id="JAQQBS010001422">
    <property type="protein sequence ID" value="KAK0165796.1"/>
    <property type="molecule type" value="Genomic_DNA"/>
</dbReference>
<reference evidence="13" key="2">
    <citation type="submission" date="2023-03" db="EMBL/GenBank/DDBJ databases">
        <authorList>
            <person name="Inwood S.N."/>
            <person name="Skelly J.G."/>
            <person name="Guhlin J."/>
            <person name="Harrop T.W.R."/>
            <person name="Goldson S.G."/>
            <person name="Dearden P.K."/>
        </authorList>
    </citation>
    <scope>NUCLEOTIDE SEQUENCE</scope>
    <source>
        <strain evidence="13">Irish</strain>
        <tissue evidence="13">Whole body</tissue>
    </source>
</reference>
<dbReference type="GO" id="GO:0005576">
    <property type="term" value="C:extracellular region"/>
    <property type="evidence" value="ECO:0007669"/>
    <property type="project" value="GOC"/>
</dbReference>
<evidence type="ECO:0000256" key="10">
    <source>
        <dbReference type="ARBA" id="ARBA00049986"/>
    </source>
</evidence>
<name>A0AA39FAE1_9HYME</name>
<keyword evidence="14" id="KW-1185">Reference proteome</keyword>
<evidence type="ECO:0000256" key="2">
    <source>
        <dbReference type="ARBA" id="ARBA00004230"/>
    </source>
</evidence>
<organism evidence="13 14">
    <name type="scientific">Microctonus aethiopoides</name>
    <dbReference type="NCBI Taxonomy" id="144406"/>
    <lineage>
        <taxon>Eukaryota</taxon>
        <taxon>Metazoa</taxon>
        <taxon>Ecdysozoa</taxon>
        <taxon>Arthropoda</taxon>
        <taxon>Hexapoda</taxon>
        <taxon>Insecta</taxon>
        <taxon>Pterygota</taxon>
        <taxon>Neoptera</taxon>
        <taxon>Endopterygota</taxon>
        <taxon>Hymenoptera</taxon>
        <taxon>Apocrita</taxon>
        <taxon>Ichneumonoidea</taxon>
        <taxon>Braconidae</taxon>
        <taxon>Euphorinae</taxon>
        <taxon>Microctonus</taxon>
    </lineage>
</organism>
<dbReference type="GO" id="GO:0036157">
    <property type="term" value="C:outer dynein arm"/>
    <property type="evidence" value="ECO:0007669"/>
    <property type="project" value="InterPro"/>
</dbReference>
<accession>A0AA39FAE1</accession>
<keyword evidence="6" id="KW-0970">Cilium biogenesis/degradation</keyword>
<evidence type="ECO:0000259" key="12">
    <source>
        <dbReference type="Pfam" id="PF15867"/>
    </source>
</evidence>
<evidence type="ECO:0000259" key="11">
    <source>
        <dbReference type="Pfam" id="PF13877"/>
    </source>
</evidence>
<reference evidence="13" key="1">
    <citation type="journal article" date="2023" name="bioRxiv">
        <title>Scaffold-level genome assemblies of two parasitoid biocontrol wasps reveal the parthenogenesis mechanism and an associated novel virus.</title>
        <authorList>
            <person name="Inwood S."/>
            <person name="Skelly J."/>
            <person name="Guhlin J."/>
            <person name="Harrop T."/>
            <person name="Goldson S."/>
            <person name="Dearden P."/>
        </authorList>
    </citation>
    <scope>NUCLEOTIDE SEQUENCE</scope>
    <source>
        <strain evidence="13">Irish</strain>
        <tissue evidence="13">Whole body</tissue>
    </source>
</reference>
<evidence type="ECO:0000256" key="3">
    <source>
        <dbReference type="ARBA" id="ARBA00004496"/>
    </source>
</evidence>
<dbReference type="GO" id="GO:0031514">
    <property type="term" value="C:motile cilium"/>
    <property type="evidence" value="ECO:0007669"/>
    <property type="project" value="UniProtKB-SubCell"/>
</dbReference>
<keyword evidence="8" id="KW-0969">Cilium</keyword>
<evidence type="ECO:0000256" key="4">
    <source>
        <dbReference type="ARBA" id="ARBA00011738"/>
    </source>
</evidence>
<evidence type="ECO:0000313" key="14">
    <source>
        <dbReference type="Proteomes" id="UP001168990"/>
    </source>
</evidence>
<evidence type="ECO:0000256" key="9">
    <source>
        <dbReference type="ARBA" id="ARBA00023273"/>
    </source>
</evidence>
<keyword evidence="9" id="KW-0966">Cell projection</keyword>
<comment type="caution">
    <text evidence="13">The sequence shown here is derived from an EMBL/GenBank/DDBJ whole genome shotgun (WGS) entry which is preliminary data.</text>
</comment>
<evidence type="ECO:0000256" key="7">
    <source>
        <dbReference type="ARBA" id="ARBA00022846"/>
    </source>
</evidence>
<dbReference type="GO" id="GO:0003351">
    <property type="term" value="P:epithelial cilium movement involved in extracellular fluid movement"/>
    <property type="evidence" value="ECO:0007669"/>
    <property type="project" value="TreeGrafter"/>
</dbReference>
<evidence type="ECO:0000256" key="6">
    <source>
        <dbReference type="ARBA" id="ARBA00022794"/>
    </source>
</evidence>
<keyword evidence="5" id="KW-0963">Cytoplasm</keyword>
<evidence type="ECO:0008006" key="15">
    <source>
        <dbReference type="Google" id="ProtNLM"/>
    </source>
</evidence>
<dbReference type="GO" id="GO:0036159">
    <property type="term" value="P:inner dynein arm assembly"/>
    <property type="evidence" value="ECO:0007669"/>
    <property type="project" value="TreeGrafter"/>
</dbReference>